<dbReference type="Proteomes" id="UP000245125">
    <property type="component" value="Unassembled WGS sequence"/>
</dbReference>
<evidence type="ECO:0000256" key="1">
    <source>
        <dbReference type="SAM" id="MobiDB-lite"/>
    </source>
</evidence>
<sequence>MRDGNCSNRYQRGGDEKVEEGNYSKKRHTTGMIYMIHVNADFDLSNFEGRHNGVSMPVAEPRVWSFFFGCLPSFL</sequence>
<protein>
    <submittedName>
        <fullName evidence="2">Uncharacterized protein</fullName>
    </submittedName>
</protein>
<evidence type="ECO:0000313" key="2">
    <source>
        <dbReference type="EMBL" id="SPQ01267.1"/>
    </source>
</evidence>
<feature type="region of interest" description="Disordered" evidence="1">
    <location>
        <begin position="1"/>
        <end position="23"/>
    </location>
</feature>
<keyword evidence="3" id="KW-1185">Reference proteome</keyword>
<reference evidence="3" key="1">
    <citation type="submission" date="2018-03" db="EMBL/GenBank/DDBJ databases">
        <authorList>
            <person name="Zecchin S."/>
        </authorList>
    </citation>
    <scope>NUCLEOTIDE SEQUENCE [LARGE SCALE GENOMIC DNA]</scope>
</reference>
<evidence type="ECO:0000313" key="3">
    <source>
        <dbReference type="Proteomes" id="UP000245125"/>
    </source>
</evidence>
<name>A0A2U3QIN1_9BACT</name>
<dbReference type="AlphaFoldDB" id="A0A2U3QIN1"/>
<feature type="compositionally biased region" description="Basic and acidic residues" evidence="1">
    <location>
        <begin position="12"/>
        <end position="23"/>
    </location>
</feature>
<accession>A0A2U3QIN1</accession>
<feature type="compositionally biased region" description="Polar residues" evidence="1">
    <location>
        <begin position="1"/>
        <end position="10"/>
    </location>
</feature>
<proteinExistence type="predicted"/>
<organism evidence="2 3">
    <name type="scientific">Candidatus Sulfobium mesophilum</name>
    <dbReference type="NCBI Taxonomy" id="2016548"/>
    <lineage>
        <taxon>Bacteria</taxon>
        <taxon>Pseudomonadati</taxon>
        <taxon>Nitrospirota</taxon>
        <taxon>Nitrospiria</taxon>
        <taxon>Nitrospirales</taxon>
        <taxon>Nitrospiraceae</taxon>
        <taxon>Candidatus Sulfobium</taxon>
    </lineage>
</organism>
<gene>
    <name evidence="2" type="ORF">NBG4_490026</name>
</gene>
<dbReference type="EMBL" id="OUUY01000096">
    <property type="protein sequence ID" value="SPQ01267.1"/>
    <property type="molecule type" value="Genomic_DNA"/>
</dbReference>